<evidence type="ECO:0000256" key="2">
    <source>
        <dbReference type="SAM" id="Phobius"/>
    </source>
</evidence>
<dbReference type="eggNOG" id="arCOG10814">
    <property type="taxonomic scope" value="Archaea"/>
</dbReference>
<dbReference type="EMBL" id="AOIB01000037">
    <property type="protein sequence ID" value="ELY54425.1"/>
    <property type="molecule type" value="Genomic_DNA"/>
</dbReference>
<sequence length="90" mass="9835">MADYYDELLGSIVVCLVGGVLVGLLTPIAFHFGVLFGALTAMAFVCDALFVHPPLSETDPRRRPADQPIGSQRDDTVRLPVRAIDPDIRR</sequence>
<dbReference type="Proteomes" id="UP000011688">
    <property type="component" value="Unassembled WGS sequence"/>
</dbReference>
<reference evidence="3 4" key="1">
    <citation type="journal article" date="2014" name="PLoS Genet.">
        <title>Phylogenetically driven sequencing of extremely halophilic archaea reveals strategies for static and dynamic osmo-response.</title>
        <authorList>
            <person name="Becker E.A."/>
            <person name="Seitzer P.M."/>
            <person name="Tritt A."/>
            <person name="Larsen D."/>
            <person name="Krusor M."/>
            <person name="Yao A.I."/>
            <person name="Wu D."/>
            <person name="Madern D."/>
            <person name="Eisen J.A."/>
            <person name="Darling A.E."/>
            <person name="Facciotti M.T."/>
        </authorList>
    </citation>
    <scope>NUCLEOTIDE SEQUENCE [LARGE SCALE GENOMIC DNA]</scope>
    <source>
        <strain evidence="3 4">DSM 10524</strain>
    </source>
</reference>
<dbReference type="AlphaFoldDB" id="L9WY83"/>
<accession>L9WY83</accession>
<evidence type="ECO:0000256" key="1">
    <source>
        <dbReference type="SAM" id="MobiDB-lite"/>
    </source>
</evidence>
<keyword evidence="2" id="KW-1133">Transmembrane helix</keyword>
<organism evidence="3 4">
    <name type="scientific">Natronococcus amylolyticus DSM 10524</name>
    <dbReference type="NCBI Taxonomy" id="1227497"/>
    <lineage>
        <taxon>Archaea</taxon>
        <taxon>Methanobacteriati</taxon>
        <taxon>Methanobacteriota</taxon>
        <taxon>Stenosarchaea group</taxon>
        <taxon>Halobacteria</taxon>
        <taxon>Halobacteriales</taxon>
        <taxon>Natrialbaceae</taxon>
        <taxon>Natronococcus</taxon>
    </lineage>
</organism>
<evidence type="ECO:0000313" key="3">
    <source>
        <dbReference type="EMBL" id="ELY54425.1"/>
    </source>
</evidence>
<keyword evidence="4" id="KW-1185">Reference proteome</keyword>
<dbReference type="Pfam" id="PF26047">
    <property type="entry name" value="DUF8015"/>
    <property type="match status" value="1"/>
</dbReference>
<feature type="transmembrane region" description="Helical" evidence="2">
    <location>
        <begin position="7"/>
        <end position="26"/>
    </location>
</feature>
<keyword evidence="2" id="KW-0812">Transmembrane</keyword>
<feature type="transmembrane region" description="Helical" evidence="2">
    <location>
        <begin position="32"/>
        <end position="52"/>
    </location>
</feature>
<protein>
    <submittedName>
        <fullName evidence="3">Uncharacterized protein</fullName>
    </submittedName>
</protein>
<dbReference type="OrthoDB" id="205887at2157"/>
<keyword evidence="2" id="KW-0472">Membrane</keyword>
<dbReference type="InterPro" id="IPR058328">
    <property type="entry name" value="DUF8015"/>
</dbReference>
<gene>
    <name evidence="3" type="ORF">C491_19709</name>
</gene>
<dbReference type="RefSeq" id="WP_005559368.1">
    <property type="nucleotide sequence ID" value="NZ_AOIB01000037.1"/>
</dbReference>
<feature type="region of interest" description="Disordered" evidence="1">
    <location>
        <begin position="54"/>
        <end position="90"/>
    </location>
</feature>
<comment type="caution">
    <text evidence="3">The sequence shown here is derived from an EMBL/GenBank/DDBJ whole genome shotgun (WGS) entry which is preliminary data.</text>
</comment>
<evidence type="ECO:0000313" key="4">
    <source>
        <dbReference type="Proteomes" id="UP000011688"/>
    </source>
</evidence>
<proteinExistence type="predicted"/>
<name>L9WY83_9EURY</name>